<evidence type="ECO:0000313" key="2">
    <source>
        <dbReference type="RefSeq" id="XP_010272031.1"/>
    </source>
</evidence>
<dbReference type="InterPro" id="IPR036163">
    <property type="entry name" value="HMA_dom_sf"/>
</dbReference>
<accession>A0A1U8AVL1</accession>
<proteinExistence type="predicted"/>
<dbReference type="InParanoid" id="A0A1U8AVL1"/>
<dbReference type="PANTHER" id="PTHR35756:SF1">
    <property type="entry name" value="OS05G0337400 PROTEIN"/>
    <property type="match status" value="1"/>
</dbReference>
<dbReference type="KEGG" id="nnu:104607937"/>
<sequence>MASVEAFPSLYSFCRTNNCFLISNSTSLTTSVHCLRLGTNRVSSRSLHFTRKKNTEFRRIRSVTEETLVPEEQKEETPVDQPVSIPVSPSDMLSMFFQAEGIMDESAIPTVAKALEEIEGVSDLKVKILEGIASVELTKQTTVQATGVASNLVEIIQGSGFKLQTLNLSFEDEEDSAN</sequence>
<evidence type="ECO:0000313" key="1">
    <source>
        <dbReference type="Proteomes" id="UP000189703"/>
    </source>
</evidence>
<protein>
    <submittedName>
        <fullName evidence="2">Uncharacterized protein LOC104607937</fullName>
    </submittedName>
</protein>
<dbReference type="STRING" id="4432.A0A1U8AVL1"/>
<dbReference type="eggNOG" id="ENOG502S239">
    <property type="taxonomic scope" value="Eukaryota"/>
</dbReference>
<dbReference type="PANTHER" id="PTHR35756">
    <property type="entry name" value="OS05G0337400 PROTEIN"/>
    <property type="match status" value="1"/>
</dbReference>
<dbReference type="GO" id="GO:0046872">
    <property type="term" value="F:metal ion binding"/>
    <property type="evidence" value="ECO:0007669"/>
    <property type="project" value="InterPro"/>
</dbReference>
<dbReference type="RefSeq" id="XP_010272031.1">
    <property type="nucleotide sequence ID" value="XM_010273729.2"/>
</dbReference>
<dbReference type="AlphaFoldDB" id="A0A1U8AVL1"/>
<dbReference type="Proteomes" id="UP000189703">
    <property type="component" value="Unplaced"/>
</dbReference>
<dbReference type="OrthoDB" id="1935207at2759"/>
<keyword evidence="1" id="KW-1185">Reference proteome</keyword>
<organism evidence="1 2">
    <name type="scientific">Nelumbo nucifera</name>
    <name type="common">Sacred lotus</name>
    <dbReference type="NCBI Taxonomy" id="4432"/>
    <lineage>
        <taxon>Eukaryota</taxon>
        <taxon>Viridiplantae</taxon>
        <taxon>Streptophyta</taxon>
        <taxon>Embryophyta</taxon>
        <taxon>Tracheophyta</taxon>
        <taxon>Spermatophyta</taxon>
        <taxon>Magnoliopsida</taxon>
        <taxon>Proteales</taxon>
        <taxon>Nelumbonaceae</taxon>
        <taxon>Nelumbo</taxon>
    </lineage>
</organism>
<reference evidence="2" key="1">
    <citation type="submission" date="2025-08" db="UniProtKB">
        <authorList>
            <consortium name="RefSeq"/>
        </authorList>
    </citation>
    <scope>IDENTIFICATION</scope>
</reference>
<dbReference type="FunCoup" id="A0A1U8AVL1">
    <property type="interactions" value="2422"/>
</dbReference>
<dbReference type="SUPFAM" id="SSF55008">
    <property type="entry name" value="HMA, heavy metal-associated domain"/>
    <property type="match status" value="1"/>
</dbReference>
<gene>
    <name evidence="2" type="primary">LOC104607937</name>
</gene>
<name>A0A1U8AVL1_NELNU</name>
<dbReference type="GeneID" id="104607937"/>
<dbReference type="Gene3D" id="3.30.70.100">
    <property type="match status" value="1"/>
</dbReference>
<dbReference type="OMA" id="GIMDESA"/>